<dbReference type="GO" id="GO:0010038">
    <property type="term" value="P:response to metal ion"/>
    <property type="evidence" value="ECO:0007669"/>
    <property type="project" value="InterPro"/>
</dbReference>
<dbReference type="NCBIfam" id="NF009732">
    <property type="entry name" value="PRK13255.1"/>
    <property type="match status" value="1"/>
</dbReference>
<dbReference type="FunFam" id="3.40.50.150:FF:000101">
    <property type="entry name" value="Thiopurine S-methyltransferase"/>
    <property type="match status" value="1"/>
</dbReference>
<dbReference type="GO" id="GO:0032259">
    <property type="term" value="P:methylation"/>
    <property type="evidence" value="ECO:0007669"/>
    <property type="project" value="UniProtKB-KW"/>
</dbReference>
<dbReference type="InterPro" id="IPR025835">
    <property type="entry name" value="Thiopurine_S-MeTrfase"/>
</dbReference>
<gene>
    <name evidence="9" type="primary">tpm</name>
    <name evidence="10" type="ORF">AUP44_26430</name>
</gene>
<evidence type="ECO:0000256" key="9">
    <source>
        <dbReference type="HAMAP-Rule" id="MF_00812"/>
    </source>
</evidence>
<dbReference type="AlphaFoldDB" id="A0A161R4Z5"/>
<dbReference type="RefSeq" id="WP_062763498.1">
    <property type="nucleotide sequence ID" value="NZ_CP121045.1"/>
</dbReference>
<name>A0A161R4Z5_9PROT</name>
<dbReference type="PROSITE" id="PS51585">
    <property type="entry name" value="SAM_MT_TPMT"/>
    <property type="match status" value="1"/>
</dbReference>
<evidence type="ECO:0000256" key="3">
    <source>
        <dbReference type="ARBA" id="ARBA00008145"/>
    </source>
</evidence>
<sequence length="214" mass="23384">MNADFWHGKWQRNEIGFHEGRPNHFLVKHADRLAAGAGSRVFLPLCGKTRDIAWLMGRGARVAGAELNRGAIEQLFAELELAPEVTAAGPLERFSAAGIDIFVGDVFALTPAHLGPVDAIYDRAALVALPGDVRRRYAGHLRGLTGGARQLLISYEYDQSLAKGPPFSVQADEVHALYGADYHVQELETAPVERGLKGPSEVVERIWQLVPRQG</sequence>
<dbReference type="NCBIfam" id="TIGR03840">
    <property type="entry name" value="TMPT_Se_Te"/>
    <property type="match status" value="1"/>
</dbReference>
<reference evidence="10 11" key="1">
    <citation type="submission" date="2015-12" db="EMBL/GenBank/DDBJ databases">
        <title>Genome sequence of Tistrella mobilis MCCC 1A02139.</title>
        <authorList>
            <person name="Lu L."/>
            <person name="Lai Q."/>
            <person name="Shao Z."/>
            <person name="Qian P."/>
        </authorList>
    </citation>
    <scope>NUCLEOTIDE SEQUENCE [LARGE SCALE GENOMIC DNA]</scope>
    <source>
        <strain evidence="10 11">MCCC 1A02139</strain>
    </source>
</reference>
<dbReference type="InterPro" id="IPR022474">
    <property type="entry name" value="Thiopur_S-MeTfrase_Se/Te_detox"/>
</dbReference>
<evidence type="ECO:0000313" key="10">
    <source>
        <dbReference type="EMBL" id="KYO53737.1"/>
    </source>
</evidence>
<dbReference type="Proteomes" id="UP000075787">
    <property type="component" value="Unassembled WGS sequence"/>
</dbReference>
<evidence type="ECO:0000313" key="11">
    <source>
        <dbReference type="Proteomes" id="UP000075787"/>
    </source>
</evidence>
<evidence type="ECO:0000256" key="5">
    <source>
        <dbReference type="ARBA" id="ARBA00022490"/>
    </source>
</evidence>
<accession>A0A161R4Z5</accession>
<organism evidence="10 11">
    <name type="scientific">Tistrella mobilis</name>
    <dbReference type="NCBI Taxonomy" id="171437"/>
    <lineage>
        <taxon>Bacteria</taxon>
        <taxon>Pseudomonadati</taxon>
        <taxon>Pseudomonadota</taxon>
        <taxon>Alphaproteobacteria</taxon>
        <taxon>Geminicoccales</taxon>
        <taxon>Geminicoccaceae</taxon>
        <taxon>Tistrella</taxon>
    </lineage>
</organism>
<dbReference type="PANTHER" id="PTHR10259">
    <property type="entry name" value="THIOPURINE S-METHYLTRANSFERASE"/>
    <property type="match status" value="1"/>
</dbReference>
<evidence type="ECO:0000256" key="1">
    <source>
        <dbReference type="ARBA" id="ARBA00000903"/>
    </source>
</evidence>
<proteinExistence type="inferred from homology"/>
<comment type="similarity">
    <text evidence="3 9">Belongs to the class I-like SAM-binding methyltransferase superfamily. TPMT family.</text>
</comment>
<comment type="caution">
    <text evidence="10">The sequence shown here is derived from an EMBL/GenBank/DDBJ whole genome shotgun (WGS) entry which is preliminary data.</text>
</comment>
<dbReference type="GO" id="GO:0005737">
    <property type="term" value="C:cytoplasm"/>
    <property type="evidence" value="ECO:0007669"/>
    <property type="project" value="UniProtKB-SubCell"/>
</dbReference>
<evidence type="ECO:0000256" key="2">
    <source>
        <dbReference type="ARBA" id="ARBA00004496"/>
    </source>
</evidence>
<dbReference type="InterPro" id="IPR008854">
    <property type="entry name" value="TPMT"/>
</dbReference>
<dbReference type="GO" id="GO:0008119">
    <property type="term" value="F:thiopurine S-methyltransferase activity"/>
    <property type="evidence" value="ECO:0007669"/>
    <property type="project" value="UniProtKB-UniRule"/>
</dbReference>
<keyword evidence="8 9" id="KW-0949">S-adenosyl-L-methionine</keyword>
<dbReference type="Pfam" id="PF05724">
    <property type="entry name" value="TPMT"/>
    <property type="match status" value="1"/>
</dbReference>
<dbReference type="SUPFAM" id="SSF53335">
    <property type="entry name" value="S-adenosyl-L-methionine-dependent methyltransferases"/>
    <property type="match status" value="1"/>
</dbReference>
<evidence type="ECO:0000256" key="7">
    <source>
        <dbReference type="ARBA" id="ARBA00022679"/>
    </source>
</evidence>
<dbReference type="PIRSF" id="PIRSF023956">
    <property type="entry name" value="Thiopurine_S-methyltransferase"/>
    <property type="match status" value="1"/>
</dbReference>
<dbReference type="EC" id="2.1.1.67" evidence="4 9"/>
<feature type="binding site" evidence="9">
    <location>
        <position position="45"/>
    </location>
    <ligand>
        <name>S-adenosyl-L-methionine</name>
        <dbReference type="ChEBI" id="CHEBI:59789"/>
    </ligand>
</feature>
<dbReference type="EMBL" id="LPZR01000108">
    <property type="protein sequence ID" value="KYO53737.1"/>
    <property type="molecule type" value="Genomic_DNA"/>
</dbReference>
<evidence type="ECO:0000256" key="4">
    <source>
        <dbReference type="ARBA" id="ARBA00011905"/>
    </source>
</evidence>
<protein>
    <recommendedName>
        <fullName evidence="4 9">Thiopurine S-methyltransferase</fullName>
        <ecNumber evidence="4 9">2.1.1.67</ecNumber>
    </recommendedName>
    <alternativeName>
        <fullName evidence="9">Thiopurine methyltransferase</fullName>
    </alternativeName>
</protein>
<evidence type="ECO:0000256" key="6">
    <source>
        <dbReference type="ARBA" id="ARBA00022603"/>
    </source>
</evidence>
<dbReference type="OrthoDB" id="9778208at2"/>
<comment type="subcellular location">
    <subcellularLocation>
        <location evidence="2 9">Cytoplasm</location>
    </subcellularLocation>
</comment>
<comment type="catalytic activity">
    <reaction evidence="1 9">
        <text>S-adenosyl-L-methionine + a thiopurine = S-adenosyl-L-homocysteine + a thiopurine S-methylether.</text>
        <dbReference type="EC" id="2.1.1.67"/>
    </reaction>
</comment>
<keyword evidence="6 9" id="KW-0489">Methyltransferase</keyword>
<dbReference type="InterPro" id="IPR029063">
    <property type="entry name" value="SAM-dependent_MTases_sf"/>
</dbReference>
<dbReference type="GeneID" id="97243219"/>
<keyword evidence="5 9" id="KW-0963">Cytoplasm</keyword>
<dbReference type="Gene3D" id="3.40.50.150">
    <property type="entry name" value="Vaccinia Virus protein VP39"/>
    <property type="match status" value="1"/>
</dbReference>
<feature type="binding site" evidence="9">
    <location>
        <position position="10"/>
    </location>
    <ligand>
        <name>S-adenosyl-L-methionine</name>
        <dbReference type="ChEBI" id="CHEBI:59789"/>
    </ligand>
</feature>
<evidence type="ECO:0000256" key="8">
    <source>
        <dbReference type="ARBA" id="ARBA00022691"/>
    </source>
</evidence>
<feature type="binding site" evidence="9">
    <location>
        <position position="66"/>
    </location>
    <ligand>
        <name>S-adenosyl-L-methionine</name>
        <dbReference type="ChEBI" id="CHEBI:59789"/>
    </ligand>
</feature>
<keyword evidence="7 9" id="KW-0808">Transferase</keyword>
<feature type="binding site" evidence="9">
    <location>
        <position position="123"/>
    </location>
    <ligand>
        <name>S-adenosyl-L-methionine</name>
        <dbReference type="ChEBI" id="CHEBI:59789"/>
    </ligand>
</feature>
<dbReference type="HAMAP" id="MF_00812">
    <property type="entry name" value="Thiopur_methtran"/>
    <property type="match status" value="1"/>
</dbReference>
<dbReference type="PANTHER" id="PTHR10259:SF11">
    <property type="entry name" value="THIOPURINE S-METHYLTRANSFERASE"/>
    <property type="match status" value="1"/>
</dbReference>